<dbReference type="InterPro" id="IPR036412">
    <property type="entry name" value="HAD-like_sf"/>
</dbReference>
<evidence type="ECO:0000256" key="10">
    <source>
        <dbReference type="ARBA" id="ARBA00039357"/>
    </source>
</evidence>
<comment type="subcellular location">
    <subcellularLocation>
        <location evidence="2">Cytoplasm</location>
    </subcellularLocation>
</comment>
<sequence length="256" mass="27098">MTRGVLLDLAGVIYDGETAIPGGVDAVARLRKAGLALRFVSNTTRSSKQEVLERLEGMGLTVTKADVFTPAQAAREWLLRNGLAPYLLVHPGLAPDFYDLPHRDKRAVVIGDAGEAFTYAVLNEAFRELCAGAELLALATNRTFRDADGGLSLDAGPFVAALEFASLKRATVLGKPSPAFFLAALASMGCPPGQAIMVGDDAESDIAGALRAGLSGALLVRTGKYRQGDEKRFDPRPTATVADLAAATDWIIARRD</sequence>
<dbReference type="GO" id="GO:0005829">
    <property type="term" value="C:cytosol"/>
    <property type="evidence" value="ECO:0007669"/>
    <property type="project" value="TreeGrafter"/>
</dbReference>
<keyword evidence="6" id="KW-0479">Metal-binding</keyword>
<keyword evidence="7 12" id="KW-0378">Hydrolase</keyword>
<dbReference type="InterPro" id="IPR006357">
    <property type="entry name" value="HAD-SF_hydro_IIA"/>
</dbReference>
<dbReference type="Proteomes" id="UP001642900">
    <property type="component" value="Unassembled WGS sequence"/>
</dbReference>
<dbReference type="NCBIfam" id="TIGR01460">
    <property type="entry name" value="HAD-SF-IIA"/>
    <property type="match status" value="1"/>
</dbReference>
<accession>A0A6G4WDS3</accession>
<reference evidence="12 13" key="1">
    <citation type="submission" date="2020-02" db="EMBL/GenBank/DDBJ databases">
        <title>Genome sequence of strain CCNWXJ40-4.</title>
        <authorList>
            <person name="Gao J."/>
            <person name="Sun J."/>
        </authorList>
    </citation>
    <scope>NUCLEOTIDE SEQUENCE [LARGE SCALE GENOMIC DNA]</scope>
    <source>
        <strain evidence="12 13">CCNWXJ 40-4</strain>
    </source>
</reference>
<evidence type="ECO:0000256" key="8">
    <source>
        <dbReference type="ARBA" id="ARBA00022842"/>
    </source>
</evidence>
<organism evidence="12 13">
    <name type="scientific">Allomesorhizobium camelthorni</name>
    <dbReference type="NCBI Taxonomy" id="475069"/>
    <lineage>
        <taxon>Bacteria</taxon>
        <taxon>Pseudomonadati</taxon>
        <taxon>Pseudomonadota</taxon>
        <taxon>Alphaproteobacteria</taxon>
        <taxon>Hyphomicrobiales</taxon>
        <taxon>Phyllobacteriaceae</taxon>
        <taxon>Allomesorhizobium</taxon>
    </lineage>
</organism>
<evidence type="ECO:0000313" key="12">
    <source>
        <dbReference type="EMBL" id="NGO52759.1"/>
    </source>
</evidence>
<protein>
    <recommendedName>
        <fullName evidence="10">Phospholysine phosphohistidine inorganic pyrophosphate phosphatase</fullName>
        <ecNumber evidence="4">3.6.1.1</ecNumber>
    </recommendedName>
</protein>
<name>A0A6G4WDS3_9HYPH</name>
<keyword evidence="8" id="KW-0460">Magnesium</keyword>
<evidence type="ECO:0000256" key="5">
    <source>
        <dbReference type="ARBA" id="ARBA00022490"/>
    </source>
</evidence>
<comment type="caution">
    <text evidence="12">The sequence shown here is derived from an EMBL/GenBank/DDBJ whole genome shotgun (WGS) entry which is preliminary data.</text>
</comment>
<evidence type="ECO:0000256" key="6">
    <source>
        <dbReference type="ARBA" id="ARBA00022723"/>
    </source>
</evidence>
<proteinExistence type="inferred from homology"/>
<dbReference type="NCBIfam" id="TIGR01549">
    <property type="entry name" value="HAD-SF-IA-v1"/>
    <property type="match status" value="1"/>
</dbReference>
<comment type="cofactor">
    <cofactor evidence="1">
        <name>Mg(2+)</name>
        <dbReference type="ChEBI" id="CHEBI:18420"/>
    </cofactor>
</comment>
<dbReference type="PANTHER" id="PTHR19288:SF44">
    <property type="entry name" value="PHOSPHOLYSINE PHOSPHOHISTIDINE INORGANIC PYROPHOSPHATE PHOSPHATASE"/>
    <property type="match status" value="1"/>
</dbReference>
<dbReference type="SUPFAM" id="SSF56784">
    <property type="entry name" value="HAD-like"/>
    <property type="match status" value="1"/>
</dbReference>
<comment type="function">
    <text evidence="9">Phosphatase that hydrolyzes imidodiphosphate, 3-phosphohistidine and 6-phospholysine. Has broad substrate specificity and can also hydrolyze inorganic diphosphate, but with lower efficiency.</text>
</comment>
<evidence type="ECO:0000256" key="4">
    <source>
        <dbReference type="ARBA" id="ARBA00012146"/>
    </source>
</evidence>
<gene>
    <name evidence="12" type="ORF">G6N73_16495</name>
</gene>
<comment type="catalytic activity">
    <reaction evidence="11">
        <text>diphosphate + H2O = 2 phosphate + H(+)</text>
        <dbReference type="Rhea" id="RHEA:24576"/>
        <dbReference type="ChEBI" id="CHEBI:15377"/>
        <dbReference type="ChEBI" id="CHEBI:15378"/>
        <dbReference type="ChEBI" id="CHEBI:33019"/>
        <dbReference type="ChEBI" id="CHEBI:43474"/>
        <dbReference type="EC" id="3.6.1.1"/>
    </reaction>
</comment>
<dbReference type="EC" id="3.6.1.1" evidence="4"/>
<keyword evidence="13" id="KW-1185">Reference proteome</keyword>
<dbReference type="AlphaFoldDB" id="A0A6G4WDS3"/>
<dbReference type="Pfam" id="PF13242">
    <property type="entry name" value="Hydrolase_like"/>
    <property type="match status" value="1"/>
</dbReference>
<evidence type="ECO:0000256" key="3">
    <source>
        <dbReference type="ARBA" id="ARBA00007958"/>
    </source>
</evidence>
<comment type="similarity">
    <text evidence="3">Belongs to the HAD-like hydrolase superfamily.</text>
</comment>
<dbReference type="InterPro" id="IPR023214">
    <property type="entry name" value="HAD_sf"/>
</dbReference>
<dbReference type="InterPro" id="IPR006439">
    <property type="entry name" value="HAD-SF_hydro_IA"/>
</dbReference>
<evidence type="ECO:0000256" key="7">
    <source>
        <dbReference type="ARBA" id="ARBA00022801"/>
    </source>
</evidence>
<dbReference type="InterPro" id="IPR006355">
    <property type="entry name" value="LHPP/HDHD2"/>
</dbReference>
<evidence type="ECO:0000256" key="11">
    <source>
        <dbReference type="ARBA" id="ARBA00047820"/>
    </source>
</evidence>
<dbReference type="GO" id="GO:0004427">
    <property type="term" value="F:inorganic diphosphate phosphatase activity"/>
    <property type="evidence" value="ECO:0007669"/>
    <property type="project" value="UniProtKB-EC"/>
</dbReference>
<dbReference type="PANTHER" id="PTHR19288">
    <property type="entry name" value="4-NITROPHENYLPHOSPHATASE-RELATED"/>
    <property type="match status" value="1"/>
</dbReference>
<dbReference type="GO" id="GO:0046872">
    <property type="term" value="F:metal ion binding"/>
    <property type="evidence" value="ECO:0007669"/>
    <property type="project" value="UniProtKB-KW"/>
</dbReference>
<evidence type="ECO:0000256" key="9">
    <source>
        <dbReference type="ARBA" id="ARBA00037258"/>
    </source>
</evidence>
<dbReference type="RefSeq" id="WP_165029459.1">
    <property type="nucleotide sequence ID" value="NZ_JAAKZF010000021.1"/>
</dbReference>
<keyword evidence="5" id="KW-0963">Cytoplasm</keyword>
<evidence type="ECO:0000313" key="13">
    <source>
        <dbReference type="Proteomes" id="UP001642900"/>
    </source>
</evidence>
<dbReference type="GO" id="GO:0016791">
    <property type="term" value="F:phosphatase activity"/>
    <property type="evidence" value="ECO:0007669"/>
    <property type="project" value="InterPro"/>
</dbReference>
<evidence type="ECO:0000256" key="1">
    <source>
        <dbReference type="ARBA" id="ARBA00001946"/>
    </source>
</evidence>
<dbReference type="EMBL" id="JAAKZF010000021">
    <property type="protein sequence ID" value="NGO52759.1"/>
    <property type="molecule type" value="Genomic_DNA"/>
</dbReference>
<evidence type="ECO:0000256" key="2">
    <source>
        <dbReference type="ARBA" id="ARBA00004496"/>
    </source>
</evidence>
<dbReference type="Gene3D" id="3.40.50.1000">
    <property type="entry name" value="HAD superfamily/HAD-like"/>
    <property type="match status" value="2"/>
</dbReference>
<dbReference type="NCBIfam" id="TIGR01458">
    <property type="entry name" value="HAD-SF-IIA-hyp3"/>
    <property type="match status" value="1"/>
</dbReference>
<dbReference type="Pfam" id="PF13344">
    <property type="entry name" value="Hydrolase_6"/>
    <property type="match status" value="1"/>
</dbReference>